<organism evidence="2 3">
    <name type="scientific">Limoniibacter endophyticus</name>
    <dbReference type="NCBI Taxonomy" id="1565040"/>
    <lineage>
        <taxon>Bacteria</taxon>
        <taxon>Pseudomonadati</taxon>
        <taxon>Pseudomonadota</taxon>
        <taxon>Alphaproteobacteria</taxon>
        <taxon>Hyphomicrobiales</taxon>
        <taxon>Bartonellaceae</taxon>
        <taxon>Limoniibacter</taxon>
    </lineage>
</organism>
<keyword evidence="1" id="KW-1133">Transmembrane helix</keyword>
<dbReference type="EMBL" id="BMZO01000008">
    <property type="protein sequence ID" value="GHC75681.1"/>
    <property type="molecule type" value="Genomic_DNA"/>
</dbReference>
<reference evidence="2" key="2">
    <citation type="submission" date="2020-09" db="EMBL/GenBank/DDBJ databases">
        <authorList>
            <person name="Sun Q."/>
            <person name="Kim S."/>
        </authorList>
    </citation>
    <scope>NUCLEOTIDE SEQUENCE</scope>
    <source>
        <strain evidence="2">KCTC 42097</strain>
    </source>
</reference>
<dbReference type="RefSeq" id="WP_189490817.1">
    <property type="nucleotide sequence ID" value="NZ_BMZO01000008.1"/>
</dbReference>
<dbReference type="AlphaFoldDB" id="A0A8J3DRP9"/>
<reference evidence="2" key="1">
    <citation type="journal article" date="2014" name="Int. J. Syst. Evol. Microbiol.">
        <title>Complete genome sequence of Corynebacterium casei LMG S-19264T (=DSM 44701T), isolated from a smear-ripened cheese.</title>
        <authorList>
            <consortium name="US DOE Joint Genome Institute (JGI-PGF)"/>
            <person name="Walter F."/>
            <person name="Albersmeier A."/>
            <person name="Kalinowski J."/>
            <person name="Ruckert C."/>
        </authorList>
    </citation>
    <scope>NUCLEOTIDE SEQUENCE</scope>
    <source>
        <strain evidence="2">KCTC 42097</strain>
    </source>
</reference>
<protein>
    <submittedName>
        <fullName evidence="2">Uncharacterized protein</fullName>
    </submittedName>
</protein>
<keyword evidence="3" id="KW-1185">Reference proteome</keyword>
<gene>
    <name evidence="2" type="ORF">GCM10010136_25870</name>
</gene>
<dbReference type="Proteomes" id="UP000641137">
    <property type="component" value="Unassembled WGS sequence"/>
</dbReference>
<keyword evidence="1" id="KW-0472">Membrane</keyword>
<proteinExistence type="predicted"/>
<sequence>MEDLKFIEHLLRIYVCVYALSHISPAEIYSANFAIPFPATRFRRLRRLSTAFFRVLFHLVVATLIYSSLVRAVIALGMMGLPRGFAQI</sequence>
<keyword evidence="1" id="KW-0812">Transmembrane</keyword>
<evidence type="ECO:0000256" key="1">
    <source>
        <dbReference type="SAM" id="Phobius"/>
    </source>
</evidence>
<evidence type="ECO:0000313" key="3">
    <source>
        <dbReference type="Proteomes" id="UP000641137"/>
    </source>
</evidence>
<evidence type="ECO:0000313" key="2">
    <source>
        <dbReference type="EMBL" id="GHC75681.1"/>
    </source>
</evidence>
<accession>A0A8J3DRP9</accession>
<feature type="transmembrane region" description="Helical" evidence="1">
    <location>
        <begin position="51"/>
        <end position="74"/>
    </location>
</feature>
<name>A0A8J3DRP9_9HYPH</name>
<comment type="caution">
    <text evidence="2">The sequence shown here is derived from an EMBL/GenBank/DDBJ whole genome shotgun (WGS) entry which is preliminary data.</text>
</comment>